<dbReference type="PANTHER" id="PTHR14969:SF62">
    <property type="entry name" value="DECAPRENYLPHOSPHORYL-5-PHOSPHORIBOSE PHOSPHATASE RV3807C-RELATED"/>
    <property type="match status" value="1"/>
</dbReference>
<keyword evidence="2" id="KW-1003">Cell membrane</keyword>
<evidence type="ECO:0000256" key="7">
    <source>
        <dbReference type="SAM" id="Phobius"/>
    </source>
</evidence>
<name>A0A8A7K624_9FIRM</name>
<dbReference type="Pfam" id="PF01569">
    <property type="entry name" value="PAP2"/>
    <property type="match status" value="1"/>
</dbReference>
<dbReference type="SMART" id="SM00014">
    <property type="entry name" value="acidPPc"/>
    <property type="match status" value="1"/>
</dbReference>
<keyword evidence="10" id="KW-1185">Reference proteome</keyword>
<dbReference type="Gene3D" id="1.20.144.10">
    <property type="entry name" value="Phosphatidic acid phosphatase type 2/haloperoxidase"/>
    <property type="match status" value="2"/>
</dbReference>
<dbReference type="InterPro" id="IPR000326">
    <property type="entry name" value="PAP2/HPO"/>
</dbReference>
<evidence type="ECO:0000256" key="6">
    <source>
        <dbReference type="ARBA" id="ARBA00023136"/>
    </source>
</evidence>
<dbReference type="KEGG" id="ifn:GM661_04140"/>
<evidence type="ECO:0000256" key="1">
    <source>
        <dbReference type="ARBA" id="ARBA00004651"/>
    </source>
</evidence>
<keyword evidence="4" id="KW-0378">Hydrolase</keyword>
<evidence type="ECO:0000259" key="8">
    <source>
        <dbReference type="SMART" id="SM00014"/>
    </source>
</evidence>
<evidence type="ECO:0000313" key="9">
    <source>
        <dbReference type="EMBL" id="QTL97223.1"/>
    </source>
</evidence>
<comment type="subcellular location">
    <subcellularLocation>
        <location evidence="1">Cell membrane</location>
        <topology evidence="1">Multi-pass membrane protein</topology>
    </subcellularLocation>
</comment>
<feature type="transmembrane region" description="Helical" evidence="7">
    <location>
        <begin position="125"/>
        <end position="150"/>
    </location>
</feature>
<dbReference type="Proteomes" id="UP000665020">
    <property type="component" value="Chromosome"/>
</dbReference>
<accession>A0A8A7K624</accession>
<evidence type="ECO:0000256" key="5">
    <source>
        <dbReference type="ARBA" id="ARBA00022989"/>
    </source>
</evidence>
<gene>
    <name evidence="9" type="ORF">GM661_04140</name>
</gene>
<feature type="domain" description="Phosphatidic acid phosphatase type 2/haloperoxidase" evidence="8">
    <location>
        <begin position="62"/>
        <end position="171"/>
    </location>
</feature>
<reference evidence="9" key="1">
    <citation type="submission" date="2019-12" db="EMBL/GenBank/DDBJ databases">
        <authorList>
            <person name="zhang j."/>
            <person name="sun C.M."/>
        </authorList>
    </citation>
    <scope>NUCLEOTIDE SEQUENCE</scope>
    <source>
        <strain evidence="9">NS-1</strain>
    </source>
</reference>
<keyword evidence="6 7" id="KW-0472">Membrane</keyword>
<proteinExistence type="predicted"/>
<dbReference type="EMBL" id="CP046640">
    <property type="protein sequence ID" value="QTL97223.1"/>
    <property type="molecule type" value="Genomic_DNA"/>
</dbReference>
<dbReference type="GO" id="GO:0005886">
    <property type="term" value="C:plasma membrane"/>
    <property type="evidence" value="ECO:0007669"/>
    <property type="project" value="UniProtKB-SubCell"/>
</dbReference>
<dbReference type="AlphaFoldDB" id="A0A8A7K624"/>
<dbReference type="GO" id="GO:0016787">
    <property type="term" value="F:hydrolase activity"/>
    <property type="evidence" value="ECO:0007669"/>
    <property type="project" value="UniProtKB-KW"/>
</dbReference>
<dbReference type="SUPFAM" id="SSF48317">
    <property type="entry name" value="Acid phosphatase/Vanadium-dependent haloperoxidase"/>
    <property type="match status" value="1"/>
</dbReference>
<evidence type="ECO:0000256" key="2">
    <source>
        <dbReference type="ARBA" id="ARBA00022475"/>
    </source>
</evidence>
<protein>
    <submittedName>
        <fullName evidence="9">Phosphatase PAP2 family protein</fullName>
    </submittedName>
</protein>
<feature type="transmembrane region" description="Helical" evidence="7">
    <location>
        <begin position="31"/>
        <end position="54"/>
    </location>
</feature>
<sequence>MNSIADKLLIKDVQVFNYLNRRLKNNLVNRLMLLITNLGGAPFTIFFTIFFILIKPSFHPYLGWELLLVLASSHLLVHIIKRLINRQRPYVELGNIEILVEPFESYSFPSGHTTASFSIALTLSFYLSFLFPIVILLALLVAISRVYLGVHYPSDVLVGIMIAFIFSFLIHYYVFI</sequence>
<keyword evidence="3 7" id="KW-0812">Transmembrane</keyword>
<evidence type="ECO:0000313" key="10">
    <source>
        <dbReference type="Proteomes" id="UP000665020"/>
    </source>
</evidence>
<dbReference type="InterPro" id="IPR036938">
    <property type="entry name" value="PAP2/HPO_sf"/>
</dbReference>
<evidence type="ECO:0000256" key="3">
    <source>
        <dbReference type="ARBA" id="ARBA00022692"/>
    </source>
</evidence>
<feature type="transmembrane region" description="Helical" evidence="7">
    <location>
        <begin position="156"/>
        <end position="175"/>
    </location>
</feature>
<feature type="transmembrane region" description="Helical" evidence="7">
    <location>
        <begin position="60"/>
        <end position="80"/>
    </location>
</feature>
<dbReference type="RefSeq" id="WP_230868869.1">
    <property type="nucleotide sequence ID" value="NZ_CP046640.1"/>
</dbReference>
<evidence type="ECO:0000256" key="4">
    <source>
        <dbReference type="ARBA" id="ARBA00022801"/>
    </source>
</evidence>
<dbReference type="PANTHER" id="PTHR14969">
    <property type="entry name" value="SPHINGOSINE-1-PHOSPHATE PHOSPHOHYDROLASE"/>
    <property type="match status" value="1"/>
</dbReference>
<organism evidence="9 10">
    <name type="scientific">Iocasia fonsfrigidae</name>
    <dbReference type="NCBI Taxonomy" id="2682810"/>
    <lineage>
        <taxon>Bacteria</taxon>
        <taxon>Bacillati</taxon>
        <taxon>Bacillota</taxon>
        <taxon>Clostridia</taxon>
        <taxon>Halanaerobiales</taxon>
        <taxon>Halanaerobiaceae</taxon>
        <taxon>Iocasia</taxon>
    </lineage>
</organism>
<keyword evidence="5 7" id="KW-1133">Transmembrane helix</keyword>